<protein>
    <submittedName>
        <fullName evidence="2">Uncharacterized protein</fullName>
    </submittedName>
</protein>
<feature type="compositionally biased region" description="Basic and acidic residues" evidence="1">
    <location>
        <begin position="205"/>
        <end position="215"/>
    </location>
</feature>
<dbReference type="HOGENOM" id="CLU_053360_4_0_1"/>
<evidence type="ECO:0000313" key="3">
    <source>
        <dbReference type="Proteomes" id="UP000008370"/>
    </source>
</evidence>
<name>K5WMU7_PHACS</name>
<gene>
    <name evidence="2" type="ORF">PHACADRAFT_199151</name>
</gene>
<organism evidence="2 3">
    <name type="scientific">Phanerochaete carnosa (strain HHB-10118-sp)</name>
    <name type="common">White-rot fungus</name>
    <name type="synonym">Peniophora carnosa</name>
    <dbReference type="NCBI Taxonomy" id="650164"/>
    <lineage>
        <taxon>Eukaryota</taxon>
        <taxon>Fungi</taxon>
        <taxon>Dikarya</taxon>
        <taxon>Basidiomycota</taxon>
        <taxon>Agaricomycotina</taxon>
        <taxon>Agaricomycetes</taxon>
        <taxon>Polyporales</taxon>
        <taxon>Phanerochaetaceae</taxon>
        <taxon>Phanerochaete</taxon>
    </lineage>
</organism>
<dbReference type="Proteomes" id="UP000008370">
    <property type="component" value="Unassembled WGS sequence"/>
</dbReference>
<accession>K5WMU7</accession>
<proteinExistence type="predicted"/>
<feature type="region of interest" description="Disordered" evidence="1">
    <location>
        <begin position="174"/>
        <end position="215"/>
    </location>
</feature>
<dbReference type="KEGG" id="pco:PHACADRAFT_199151"/>
<dbReference type="GeneID" id="18911395"/>
<keyword evidence="3" id="KW-1185">Reference proteome</keyword>
<dbReference type="EMBL" id="JH930476">
    <property type="protein sequence ID" value="EKM51647.1"/>
    <property type="molecule type" value="Genomic_DNA"/>
</dbReference>
<reference evidence="2 3" key="1">
    <citation type="journal article" date="2012" name="BMC Genomics">
        <title>Comparative genomics of the white-rot fungi, Phanerochaete carnosa and P. chrysosporium, to elucidate the genetic basis of the distinct wood types they colonize.</title>
        <authorList>
            <person name="Suzuki H."/>
            <person name="MacDonald J."/>
            <person name="Syed K."/>
            <person name="Salamov A."/>
            <person name="Hori C."/>
            <person name="Aerts A."/>
            <person name="Henrissat B."/>
            <person name="Wiebenga A."/>
            <person name="vanKuyk P.A."/>
            <person name="Barry K."/>
            <person name="Lindquist E."/>
            <person name="LaButti K."/>
            <person name="Lapidus A."/>
            <person name="Lucas S."/>
            <person name="Coutinho P."/>
            <person name="Gong Y."/>
            <person name="Samejima M."/>
            <person name="Mahadevan R."/>
            <person name="Abou-Zaid M."/>
            <person name="de Vries R.P."/>
            <person name="Igarashi K."/>
            <person name="Yadav J.S."/>
            <person name="Grigoriev I.V."/>
            <person name="Master E.R."/>
        </authorList>
    </citation>
    <scope>NUCLEOTIDE SEQUENCE [LARGE SCALE GENOMIC DNA]</scope>
    <source>
        <strain evidence="2 3">HHB-10118-sp</strain>
    </source>
</reference>
<evidence type="ECO:0000313" key="2">
    <source>
        <dbReference type="EMBL" id="EKM51647.1"/>
    </source>
</evidence>
<evidence type="ECO:0000256" key="1">
    <source>
        <dbReference type="SAM" id="MobiDB-lite"/>
    </source>
</evidence>
<dbReference type="InParanoid" id="K5WMU7"/>
<dbReference type="OrthoDB" id="2756573at2759"/>
<sequence length="215" mass="23645">MSDSTAELIQELQENQVATYTGLAVTSIILYDYIITLDQEISVLCGDVIVVVSTLVKTFQQWRESRRLKLKLSASSLLLRDGTVYFILLLALNVAQILTAETPATTLTASATQFITTMPSVLISRFILNLRQLSQTDSTESTADVDRFSRFSVPNFRVPSDLLGNIGEPLDHRQDEAVFLGDSRSESGFASERRVSDESGSSTDHSGRSESENGV</sequence>
<dbReference type="RefSeq" id="XP_007399455.1">
    <property type="nucleotide sequence ID" value="XM_007399393.1"/>
</dbReference>
<dbReference type="AlphaFoldDB" id="K5WMU7"/>